<keyword evidence="3" id="KW-0276">Fatty acid metabolism</keyword>
<sequence length="130" mass="14631">MGFLAEAFVGCLPAQVDEDGIFHIVDRWKDMYISGGENVYPAEVESVLYQHPDVVLASVVGMPHERWGETGRAFVVLSGRSTATAEELRTWCRERLASYKVPTDVEFLDDLPRNATGKILKKELRTVMSR</sequence>
<organism evidence="6 7">
    <name type="scientific">Kocuria flava</name>
    <dbReference type="NCBI Taxonomy" id="446860"/>
    <lineage>
        <taxon>Bacteria</taxon>
        <taxon>Bacillati</taxon>
        <taxon>Actinomycetota</taxon>
        <taxon>Actinomycetes</taxon>
        <taxon>Micrococcales</taxon>
        <taxon>Micrococcaceae</taxon>
        <taxon>Kocuria</taxon>
    </lineage>
</organism>
<evidence type="ECO:0000256" key="1">
    <source>
        <dbReference type="ARBA" id="ARBA00006432"/>
    </source>
</evidence>
<dbReference type="InterPro" id="IPR045851">
    <property type="entry name" value="AMP-bd_C_sf"/>
</dbReference>
<comment type="similarity">
    <text evidence="1">Belongs to the ATP-dependent AMP-binding enzyme family.</text>
</comment>
<dbReference type="PANTHER" id="PTHR43859">
    <property type="entry name" value="ACYL-ACTIVATING ENZYME"/>
    <property type="match status" value="1"/>
</dbReference>
<proteinExistence type="inferred from homology"/>
<evidence type="ECO:0000256" key="4">
    <source>
        <dbReference type="ARBA" id="ARBA00023098"/>
    </source>
</evidence>
<dbReference type="Pfam" id="PF13193">
    <property type="entry name" value="AMP-binding_C"/>
    <property type="match status" value="1"/>
</dbReference>
<evidence type="ECO:0000313" key="6">
    <source>
        <dbReference type="EMBL" id="GEO93092.1"/>
    </source>
</evidence>
<evidence type="ECO:0000313" key="7">
    <source>
        <dbReference type="Proteomes" id="UP000321155"/>
    </source>
</evidence>
<accession>A0ABQ0X630</accession>
<dbReference type="EMBL" id="BJZR01000083">
    <property type="protein sequence ID" value="GEO93092.1"/>
    <property type="molecule type" value="Genomic_DNA"/>
</dbReference>
<evidence type="ECO:0000256" key="2">
    <source>
        <dbReference type="ARBA" id="ARBA00022598"/>
    </source>
</evidence>
<dbReference type="Gene3D" id="3.30.300.30">
    <property type="match status" value="1"/>
</dbReference>
<dbReference type="Proteomes" id="UP000321155">
    <property type="component" value="Unassembled WGS sequence"/>
</dbReference>
<feature type="domain" description="AMP-binding enzyme C-terminal" evidence="5">
    <location>
        <begin position="43"/>
        <end position="118"/>
    </location>
</feature>
<keyword evidence="7" id="KW-1185">Reference proteome</keyword>
<dbReference type="RefSeq" id="WP_147050612.1">
    <property type="nucleotide sequence ID" value="NZ_BJZR01000083.1"/>
</dbReference>
<evidence type="ECO:0000256" key="3">
    <source>
        <dbReference type="ARBA" id="ARBA00022832"/>
    </source>
</evidence>
<dbReference type="SUPFAM" id="SSF56801">
    <property type="entry name" value="Acetyl-CoA synthetase-like"/>
    <property type="match status" value="1"/>
</dbReference>
<reference evidence="6 7" key="1">
    <citation type="submission" date="2019-07" db="EMBL/GenBank/DDBJ databases">
        <title>Whole genome shotgun sequence of Kocuria flava NBRC 107626.</title>
        <authorList>
            <person name="Hosoyama A."/>
            <person name="Uohara A."/>
            <person name="Ohji S."/>
            <person name="Ichikawa N."/>
        </authorList>
    </citation>
    <scope>NUCLEOTIDE SEQUENCE [LARGE SCALE GENOMIC DNA]</scope>
    <source>
        <strain evidence="6 7">NBRC 107626</strain>
    </source>
</reference>
<gene>
    <name evidence="6" type="ORF">KFL01_23980</name>
</gene>
<dbReference type="PANTHER" id="PTHR43859:SF4">
    <property type="entry name" value="BUTANOATE--COA LIGASE AAE1-RELATED"/>
    <property type="match status" value="1"/>
</dbReference>
<evidence type="ECO:0000259" key="5">
    <source>
        <dbReference type="Pfam" id="PF13193"/>
    </source>
</evidence>
<comment type="caution">
    <text evidence="6">The sequence shown here is derived from an EMBL/GenBank/DDBJ whole genome shotgun (WGS) entry which is preliminary data.</text>
</comment>
<keyword evidence="4" id="KW-0443">Lipid metabolism</keyword>
<protein>
    <recommendedName>
        <fullName evidence="5">AMP-binding enzyme C-terminal domain-containing protein</fullName>
    </recommendedName>
</protein>
<keyword evidence="2" id="KW-0436">Ligase</keyword>
<name>A0ABQ0X630_9MICC</name>
<dbReference type="InterPro" id="IPR025110">
    <property type="entry name" value="AMP-bd_C"/>
</dbReference>